<dbReference type="Proteomes" id="UP001066276">
    <property type="component" value="Chromosome 10"/>
</dbReference>
<name>A0AAV7M3B7_PLEWA</name>
<accession>A0AAV7M3B7</accession>
<dbReference type="AlphaFoldDB" id="A0AAV7M3B7"/>
<proteinExistence type="predicted"/>
<gene>
    <name evidence="1" type="ORF">NDU88_002181</name>
</gene>
<evidence type="ECO:0000313" key="1">
    <source>
        <dbReference type="EMBL" id="KAJ1097052.1"/>
    </source>
</evidence>
<reference evidence="1" key="1">
    <citation type="journal article" date="2022" name="bioRxiv">
        <title>Sequencing and chromosome-scale assembly of the giantPleurodeles waltlgenome.</title>
        <authorList>
            <person name="Brown T."/>
            <person name="Elewa A."/>
            <person name="Iarovenko S."/>
            <person name="Subramanian E."/>
            <person name="Araus A.J."/>
            <person name="Petzold A."/>
            <person name="Susuki M."/>
            <person name="Suzuki K.-i.T."/>
            <person name="Hayashi T."/>
            <person name="Toyoda A."/>
            <person name="Oliveira C."/>
            <person name="Osipova E."/>
            <person name="Leigh N.D."/>
            <person name="Simon A."/>
            <person name="Yun M.H."/>
        </authorList>
    </citation>
    <scope>NUCLEOTIDE SEQUENCE</scope>
    <source>
        <strain evidence="1">20211129_DDA</strain>
        <tissue evidence="1">Liver</tissue>
    </source>
</reference>
<comment type="caution">
    <text evidence="1">The sequence shown here is derived from an EMBL/GenBank/DDBJ whole genome shotgun (WGS) entry which is preliminary data.</text>
</comment>
<keyword evidence="2" id="KW-1185">Reference proteome</keyword>
<protein>
    <submittedName>
        <fullName evidence="1">Uncharacterized protein</fullName>
    </submittedName>
</protein>
<dbReference type="EMBL" id="JANPWB010000014">
    <property type="protein sequence ID" value="KAJ1097052.1"/>
    <property type="molecule type" value="Genomic_DNA"/>
</dbReference>
<evidence type="ECO:0000313" key="2">
    <source>
        <dbReference type="Proteomes" id="UP001066276"/>
    </source>
</evidence>
<organism evidence="1 2">
    <name type="scientific">Pleurodeles waltl</name>
    <name type="common">Iberian ribbed newt</name>
    <dbReference type="NCBI Taxonomy" id="8319"/>
    <lineage>
        <taxon>Eukaryota</taxon>
        <taxon>Metazoa</taxon>
        <taxon>Chordata</taxon>
        <taxon>Craniata</taxon>
        <taxon>Vertebrata</taxon>
        <taxon>Euteleostomi</taxon>
        <taxon>Amphibia</taxon>
        <taxon>Batrachia</taxon>
        <taxon>Caudata</taxon>
        <taxon>Salamandroidea</taxon>
        <taxon>Salamandridae</taxon>
        <taxon>Pleurodelinae</taxon>
        <taxon>Pleurodeles</taxon>
    </lineage>
</organism>
<sequence>MQRQPINDNSARGCDGLERPGLGKALVCDGEWLDMRPHENIAWRDCGNIVDLLDAVYQMPDVLCLTDKNIGLAFVVLGEMWLCGSRRGKEKAPSCVKL</sequence>